<dbReference type="PROSITE" id="PS01354">
    <property type="entry name" value="HEMATOPO_REC_L_F3"/>
    <property type="match status" value="1"/>
</dbReference>
<dbReference type="SMART" id="SM00248">
    <property type="entry name" value="ANK"/>
    <property type="match status" value="5"/>
</dbReference>
<evidence type="ECO:0000256" key="3">
    <source>
        <dbReference type="ARBA" id="ARBA00023043"/>
    </source>
</evidence>
<dbReference type="PANTHER" id="PTHR24129:SF0">
    <property type="entry name" value="ANKYCORBIN"/>
    <property type="match status" value="1"/>
</dbReference>
<feature type="region of interest" description="Disordered" evidence="8">
    <location>
        <begin position="1267"/>
        <end position="1290"/>
    </location>
</feature>
<dbReference type="PROSITE" id="PS50297">
    <property type="entry name" value="ANK_REP_REGION"/>
    <property type="match status" value="4"/>
</dbReference>
<feature type="compositionally biased region" description="Low complexity" evidence="8">
    <location>
        <begin position="555"/>
        <end position="565"/>
    </location>
</feature>
<dbReference type="PANTHER" id="PTHR24129">
    <property type="entry name" value="ANKYCORBIN"/>
    <property type="match status" value="1"/>
</dbReference>
<feature type="coiled-coil region" evidence="7">
    <location>
        <begin position="480"/>
        <end position="510"/>
    </location>
</feature>
<evidence type="ECO:0000313" key="11">
    <source>
        <dbReference type="Proteomes" id="UP001652624"/>
    </source>
</evidence>
<feature type="compositionally biased region" description="Acidic residues" evidence="8">
    <location>
        <begin position="597"/>
        <end position="607"/>
    </location>
</feature>
<dbReference type="InterPro" id="IPR056621">
    <property type="entry name" value="FN3_IL27B_N"/>
</dbReference>
<organism evidence="11 12">
    <name type="scientific">Erinaceus europaeus</name>
    <name type="common">Western European hedgehog</name>
    <dbReference type="NCBI Taxonomy" id="9365"/>
    <lineage>
        <taxon>Eukaryota</taxon>
        <taxon>Metazoa</taxon>
        <taxon>Chordata</taxon>
        <taxon>Craniata</taxon>
        <taxon>Vertebrata</taxon>
        <taxon>Euteleostomi</taxon>
        <taxon>Mammalia</taxon>
        <taxon>Eutheria</taxon>
        <taxon>Laurasiatheria</taxon>
        <taxon>Eulipotyphla</taxon>
        <taxon>Erinaceidae</taxon>
        <taxon>Erinaceinae</taxon>
        <taxon>Erinaceus</taxon>
    </lineage>
</organism>
<feature type="coiled-coil region" evidence="7">
    <location>
        <begin position="924"/>
        <end position="1160"/>
    </location>
</feature>
<dbReference type="SUPFAM" id="SSF49265">
    <property type="entry name" value="Fibronectin type III"/>
    <property type="match status" value="2"/>
</dbReference>
<keyword evidence="3 6" id="KW-0040">ANK repeat</keyword>
<keyword evidence="5" id="KW-0325">Glycoprotein</keyword>
<dbReference type="InterPro" id="IPR036116">
    <property type="entry name" value="FN3_sf"/>
</dbReference>
<dbReference type="SMART" id="SM00060">
    <property type="entry name" value="FN3"/>
    <property type="match status" value="1"/>
</dbReference>
<gene>
    <name evidence="12" type="primary">LOC103115173</name>
</gene>
<sequence length="1494" mass="159141">MKQLCLCAATSFALRLSPTDLGSCPPCGPCPIPKPASWGGRRQSQDWTKSDERLLQAVENNDASRVAALIARKGLVPTKLDPEGKSAFHLAAMRGATSCLETMLSHGANVTSVDGAGYHALHLAAKYGHPECLRQLLQASCAADTVDSSGWTALHHAAAGGCLSCSEILCSFKAHLSPRDRSGTTPLLIAAQMCHTDLCRLLLQQGAVANDQDLQGRTALMLACEGGSPETVEVLLQGGAQPGITDALGQDAAYYGAQAGDKLILHLLQEAAQRPSPPSEDESGEASSQNSVSSRDKRGGPRKRKAPPPPACTPMPVRDAQPPGEGQGGSGRVVGWGVAQVRKAVGFWGLGASQDDREAYEEIVRLRQERGRLLQRIRGLEQHQERRRQELPEAEATSLHSLEREVQELRQLLAERQEEKESLGREVESLQSRLSLMENERENTSYDVATLQDEEGELLDFSGAEAPPGKCPGPSSQDLLASLREQVAVLTKQNQELMEKVQVLETFEKEEVDVNGSAELIPLALYDSLRAEFDQLCRQHAEVLRALEQRGAPGVPADGAAGAPDTSNGPVGTGAPVPEALVNGAETTDKSAGAEATEGETLEAEDVGGEALGTQVAGAGAGAADVKTPAAGRNPDARATGAESTGAEATGKPSGDPETKVNGMAAVGAELTGTAVENTGCMGGETVGDRDTGEEATGVEATEDRATGQEVTADKATGQEATGDRATGQEVTADKATGQEATGDRATGQEATGDRATGQEVTADKATGQEATGDKATGQEATGDRATGQEVTADKATGQEATGDRATEQEATGGEATALSDPASPLLHPSAAEASEKLQAELETRILGLEEALRQREREAAAELEAARGKFQAAEAEAGRLRERVREAGPEDTAQLRAALEQARQDLCGRDARLRELEALAGWLDEARAGRLLAEEEARGLRAELARAEEARLEQSRELQALRDELAAARTTGEQAREAAELRASELGEACEEARRGLAELREAAEALREASVPAHEHRRLQAEALELRGRAAGLEQEVVEAGLEAAALRAELERERGAGGEQERVVGALRAQVAALEEQLRELGRRHERTSAEVFQVQREALFMKSERHAAEAQLATAEQQLRGLRTEADRARQAQSRAQEALDRAKEKDKKITELSKEVFSLKEALKGATTASNTPEVDTLREQVTSLQEQLESSSSCAQWRTPGSDFPVLPSPGGSWGASAMALGLVVALMLGTTCWLCSRTEVTSQTSVPLCEKWAKFSWQGDGVPQSPSAGLQGSPSCPPPPGVHTVSSQPRVQCRASRYPIAVDCFWNLPPAPNATRPISFIATYRLGVSAYGESRPCLQPSPGSRHCTIRNVQLFSMVPYVLNVTALHAGGVASSFLPLIPEHIIKPDPPEAVRLNRLPGERLQVQWQPPRTWPFPEVFALKYRIRYKRRGAARFREVGPIEATSFTLRAGRPAAGYCVQVSAQDLTSYGESSDWSPPAATLEALGR</sequence>
<dbReference type="PROSITE" id="PS50088">
    <property type="entry name" value="ANK_REPEAT"/>
    <property type="match status" value="4"/>
</dbReference>
<feature type="region of interest" description="Disordered" evidence="8">
    <location>
        <begin position="382"/>
        <end position="402"/>
    </location>
</feature>
<keyword evidence="11" id="KW-1185">Reference proteome</keyword>
<dbReference type="InterPro" id="IPR002110">
    <property type="entry name" value="Ankyrin_rpt"/>
</dbReference>
<dbReference type="InterPro" id="IPR042420">
    <property type="entry name" value="RAI14/UACA"/>
</dbReference>
<feature type="compositionally biased region" description="Low complexity" evidence="8">
    <location>
        <begin position="637"/>
        <end position="651"/>
    </location>
</feature>
<dbReference type="Gene3D" id="2.60.40.10">
    <property type="entry name" value="Immunoglobulins"/>
    <property type="match status" value="2"/>
</dbReference>
<feature type="region of interest" description="Disordered" evidence="8">
    <location>
        <begin position="271"/>
        <end position="332"/>
    </location>
</feature>
<feature type="coiled-coil region" evidence="7">
    <location>
        <begin position="832"/>
        <end position="884"/>
    </location>
</feature>
<evidence type="ECO:0000256" key="6">
    <source>
        <dbReference type="PROSITE-ProRule" id="PRU00023"/>
    </source>
</evidence>
<dbReference type="Gene3D" id="1.25.40.20">
    <property type="entry name" value="Ankyrin repeat-containing domain"/>
    <property type="match status" value="2"/>
</dbReference>
<evidence type="ECO:0000259" key="10">
    <source>
        <dbReference type="PROSITE" id="PS50853"/>
    </source>
</evidence>
<evidence type="ECO:0000256" key="5">
    <source>
        <dbReference type="ARBA" id="ARBA00023180"/>
    </source>
</evidence>
<reference evidence="12" key="1">
    <citation type="submission" date="2025-08" db="UniProtKB">
        <authorList>
            <consortium name="RefSeq"/>
        </authorList>
    </citation>
    <scope>IDENTIFICATION</scope>
</reference>
<feature type="signal peptide" evidence="9">
    <location>
        <begin position="1"/>
        <end position="15"/>
    </location>
</feature>
<dbReference type="InterPro" id="IPR036770">
    <property type="entry name" value="Ankyrin_rpt-contain_sf"/>
</dbReference>
<evidence type="ECO:0000256" key="8">
    <source>
        <dbReference type="SAM" id="MobiDB-lite"/>
    </source>
</evidence>
<feature type="chain" id="PRO_5047200870" evidence="9">
    <location>
        <begin position="16"/>
        <end position="1494"/>
    </location>
</feature>
<keyword evidence="2" id="KW-0677">Repeat</keyword>
<dbReference type="InterPro" id="IPR003961">
    <property type="entry name" value="FN3_dom"/>
</dbReference>
<evidence type="ECO:0000256" key="9">
    <source>
        <dbReference type="SAM" id="SignalP"/>
    </source>
</evidence>
<feature type="domain" description="Fibronectin type-III" evidence="10">
    <location>
        <begin position="1396"/>
        <end position="1491"/>
    </location>
</feature>
<evidence type="ECO:0000256" key="2">
    <source>
        <dbReference type="ARBA" id="ARBA00022737"/>
    </source>
</evidence>
<dbReference type="GeneID" id="103115173"/>
<feature type="repeat" description="ANK" evidence="6">
    <location>
        <begin position="215"/>
        <end position="247"/>
    </location>
</feature>
<feature type="repeat" description="ANK" evidence="6">
    <location>
        <begin position="116"/>
        <end position="148"/>
    </location>
</feature>
<evidence type="ECO:0000313" key="12">
    <source>
        <dbReference type="RefSeq" id="XP_060037881.1"/>
    </source>
</evidence>
<feature type="region of interest" description="Disordered" evidence="8">
    <location>
        <begin position="623"/>
        <end position="661"/>
    </location>
</feature>
<feature type="compositionally biased region" description="Polar residues" evidence="8">
    <location>
        <begin position="1271"/>
        <end position="1281"/>
    </location>
</feature>
<name>A0ABM3WMV7_ERIEU</name>
<feature type="region of interest" description="Disordered" evidence="8">
    <location>
        <begin position="676"/>
        <end position="827"/>
    </location>
</feature>
<evidence type="ECO:0000256" key="7">
    <source>
        <dbReference type="SAM" id="Coils"/>
    </source>
</evidence>
<dbReference type="Pfam" id="PF24031">
    <property type="entry name" value="FN3_IL27B_N"/>
    <property type="match status" value="1"/>
</dbReference>
<feature type="repeat" description="ANK" evidence="6">
    <location>
        <begin position="182"/>
        <end position="214"/>
    </location>
</feature>
<dbReference type="Pfam" id="PF00023">
    <property type="entry name" value="Ank"/>
    <property type="match status" value="2"/>
</dbReference>
<proteinExistence type="predicted"/>
<feature type="region of interest" description="Disordered" evidence="8">
    <location>
        <begin position="588"/>
        <end position="607"/>
    </location>
</feature>
<feature type="repeat" description="ANK" evidence="6">
    <location>
        <begin position="83"/>
        <end position="115"/>
    </location>
</feature>
<dbReference type="InterPro" id="IPR003530">
    <property type="entry name" value="Hematopoietin_rcpt_L_F3_CS"/>
</dbReference>
<dbReference type="CDD" id="cd00063">
    <property type="entry name" value="FN3"/>
    <property type="match status" value="1"/>
</dbReference>
<protein>
    <submittedName>
        <fullName evidence="12">Ankyrin repeat domain-containing protein 24 isoform X1</fullName>
    </submittedName>
</protein>
<dbReference type="Pfam" id="PF12796">
    <property type="entry name" value="Ank_2"/>
    <property type="match status" value="1"/>
</dbReference>
<dbReference type="SUPFAM" id="SSF48403">
    <property type="entry name" value="Ankyrin repeat"/>
    <property type="match status" value="1"/>
</dbReference>
<dbReference type="PROSITE" id="PS50853">
    <property type="entry name" value="FN3"/>
    <property type="match status" value="1"/>
</dbReference>
<dbReference type="Proteomes" id="UP001652624">
    <property type="component" value="Chromosome 23"/>
</dbReference>
<feature type="compositionally biased region" description="Basic and acidic residues" evidence="8">
    <location>
        <begin position="382"/>
        <end position="391"/>
    </location>
</feature>
<evidence type="ECO:0000256" key="1">
    <source>
        <dbReference type="ARBA" id="ARBA00022729"/>
    </source>
</evidence>
<evidence type="ECO:0000256" key="4">
    <source>
        <dbReference type="ARBA" id="ARBA00023054"/>
    </source>
</evidence>
<accession>A0ABM3WMV7</accession>
<dbReference type="InterPro" id="IPR013783">
    <property type="entry name" value="Ig-like_fold"/>
</dbReference>
<dbReference type="RefSeq" id="XP_060037881.1">
    <property type="nucleotide sequence ID" value="XM_060181898.1"/>
</dbReference>
<keyword evidence="1 9" id="KW-0732">Signal</keyword>
<feature type="region of interest" description="Disordered" evidence="8">
    <location>
        <begin position="555"/>
        <end position="579"/>
    </location>
</feature>
<keyword evidence="4 7" id="KW-0175">Coiled coil</keyword>